<name>A0ABU6NZ26_9BACI</name>
<evidence type="ECO:0000313" key="2">
    <source>
        <dbReference type="Proteomes" id="UP001342826"/>
    </source>
</evidence>
<accession>A0ABU6NZ26</accession>
<organism evidence="1 2">
    <name type="scientific">Metabacillus fastidiosus</name>
    <dbReference type="NCBI Taxonomy" id="1458"/>
    <lineage>
        <taxon>Bacteria</taxon>
        <taxon>Bacillati</taxon>
        <taxon>Bacillota</taxon>
        <taxon>Bacilli</taxon>
        <taxon>Bacillales</taxon>
        <taxon>Bacillaceae</taxon>
        <taxon>Metabacillus</taxon>
    </lineage>
</organism>
<proteinExistence type="predicted"/>
<gene>
    <name evidence="1" type="ORF">P9271_13675</name>
</gene>
<reference evidence="1 2" key="1">
    <citation type="submission" date="2023-03" db="EMBL/GenBank/DDBJ databases">
        <title>Bacillus Genome Sequencing.</title>
        <authorList>
            <person name="Dunlap C."/>
        </authorList>
    </citation>
    <scope>NUCLEOTIDE SEQUENCE [LARGE SCALE GENOMIC DNA]</scope>
    <source>
        <strain evidence="1 2">NRS-1717</strain>
    </source>
</reference>
<dbReference type="EMBL" id="JARTFS010000011">
    <property type="protein sequence ID" value="MED4402365.1"/>
    <property type="molecule type" value="Genomic_DNA"/>
</dbReference>
<comment type="caution">
    <text evidence="1">The sequence shown here is derived from an EMBL/GenBank/DDBJ whole genome shotgun (WGS) entry which is preliminary data.</text>
</comment>
<keyword evidence="2" id="KW-1185">Reference proteome</keyword>
<evidence type="ECO:0000313" key="1">
    <source>
        <dbReference type="EMBL" id="MED4402365.1"/>
    </source>
</evidence>
<sequence>MDYDYEELIEDLTRGREIEFIYNNEHYYIGCGTGKFMFWKFHDSTSEIIGENVEDLLQKVKLDGKPIMDVWGLIKIDTVF</sequence>
<dbReference type="RefSeq" id="WP_328015406.1">
    <property type="nucleotide sequence ID" value="NZ_JARTFS010000011.1"/>
</dbReference>
<protein>
    <submittedName>
        <fullName evidence="1">Uncharacterized protein</fullName>
    </submittedName>
</protein>
<dbReference type="Proteomes" id="UP001342826">
    <property type="component" value="Unassembled WGS sequence"/>
</dbReference>